<feature type="compositionally biased region" description="Low complexity" evidence="1">
    <location>
        <begin position="143"/>
        <end position="158"/>
    </location>
</feature>
<accession>A0ABR2JE73</accession>
<sequence length="828" mass="94589">MSDKKKEKKNSYFTKEELKIFDKYFDEFYAGSFRSSEREAVIQKAYKELNELNPNITINNVKTKFNNLRGNYKKKQKELQNAEKTDQNASSPQKQLPSPPQQCMASPQQQQLPPLQTISPQQPIQVLSPFPQQIQQPPPLQPVQPQQLQPEPVQAVVQTPSNPPVINSYFSQQSIPSQPFQPPSQHDPSQLPSYSLYYNDTYEGVPYDPSSSSIITGFQPSLSTNNSAFPFPSFVQFLKSDSSISTDIVPRQALLASSVNQLPENEEKTYTEQDMFGLLPEMREKKDDASPALYESQIRKDLQSLYHALLISPTVFKVDQGFDKQHIILTANKKKNEFFIEAEKKFIKILDLLPSNSNKTFCNIGNINIEYIPSRTSAMEMNYMNQSTVHIDSPNNVNILTPNKIINFTQFRKIRGIPLSEKLLSFYAGDYLDDVMTSPITFNNPEATTLINYILQAPQESPNEMSEESGENKKEEEKPDEVSVEDYLVIMPVFSFYNQTTKAHVLQFSQTEIETGFFSPINSMLFDRRNEENRLYLCGDKRVKEFIIEGLDEYITLSHNGERSVNSEIKIENSGTFYFEEPEYEKSVIAVWQDELVLGVNSNLYFWKLNIDQKNDLTIDTEENVKMAKQAGIDIGKVDWNQGEQASTVRDDENWKKIISIEAINKGEKNSYLAVASEGYPVIYIFNKQHSKVARLISHTLTVSALNSYGFSLISGSLDGSAQIWNLNKTLPEQVFDFRMQKVSAIETANYLGHLFMFVGLESHTVQCWDITEKKQLFEVQLDDRLVPRKIILLAGQNKQYGSFAKLAIMSESIDQSKIVQIQCFEFA</sequence>
<feature type="region of interest" description="Disordered" evidence="1">
    <location>
        <begin position="460"/>
        <end position="481"/>
    </location>
</feature>
<feature type="compositionally biased region" description="Basic and acidic residues" evidence="1">
    <location>
        <begin position="470"/>
        <end position="481"/>
    </location>
</feature>
<evidence type="ECO:0000313" key="2">
    <source>
        <dbReference type="EMBL" id="KAK8876174.1"/>
    </source>
</evidence>
<dbReference type="Gene3D" id="2.130.10.10">
    <property type="entry name" value="YVTN repeat-like/Quinoprotein amine dehydrogenase"/>
    <property type="match status" value="1"/>
</dbReference>
<evidence type="ECO:0000256" key="1">
    <source>
        <dbReference type="SAM" id="MobiDB-lite"/>
    </source>
</evidence>
<feature type="region of interest" description="Disordered" evidence="1">
    <location>
        <begin position="131"/>
        <end position="194"/>
    </location>
</feature>
<dbReference type="EMBL" id="JAPFFF010000012">
    <property type="protein sequence ID" value="KAK8876174.1"/>
    <property type="molecule type" value="Genomic_DNA"/>
</dbReference>
<dbReference type="InterPro" id="IPR015943">
    <property type="entry name" value="WD40/YVTN_repeat-like_dom_sf"/>
</dbReference>
<dbReference type="InterPro" id="IPR036322">
    <property type="entry name" value="WD40_repeat_dom_sf"/>
</dbReference>
<evidence type="ECO:0000313" key="3">
    <source>
        <dbReference type="Proteomes" id="UP001470230"/>
    </source>
</evidence>
<feature type="compositionally biased region" description="Basic and acidic residues" evidence="1">
    <location>
        <begin position="77"/>
        <end position="86"/>
    </location>
</feature>
<dbReference type="SUPFAM" id="SSF50978">
    <property type="entry name" value="WD40 repeat-like"/>
    <property type="match status" value="1"/>
</dbReference>
<name>A0ABR2JE73_9EUKA</name>
<dbReference type="Proteomes" id="UP001470230">
    <property type="component" value="Unassembled WGS sequence"/>
</dbReference>
<comment type="caution">
    <text evidence="2">The sequence shown here is derived from an EMBL/GenBank/DDBJ whole genome shotgun (WGS) entry which is preliminary data.</text>
</comment>
<dbReference type="InterPro" id="IPR019775">
    <property type="entry name" value="WD40_repeat_CS"/>
</dbReference>
<feature type="compositionally biased region" description="Low complexity" evidence="1">
    <location>
        <begin position="171"/>
        <end position="190"/>
    </location>
</feature>
<reference evidence="2 3" key="1">
    <citation type="submission" date="2024-04" db="EMBL/GenBank/DDBJ databases">
        <title>Tritrichomonas musculus Genome.</title>
        <authorList>
            <person name="Alves-Ferreira E."/>
            <person name="Grigg M."/>
            <person name="Lorenzi H."/>
            <person name="Galac M."/>
        </authorList>
    </citation>
    <scope>NUCLEOTIDE SEQUENCE [LARGE SCALE GENOMIC DNA]</scope>
    <source>
        <strain evidence="2 3">EAF2021</strain>
    </source>
</reference>
<feature type="region of interest" description="Disordered" evidence="1">
    <location>
        <begin position="67"/>
        <end position="114"/>
    </location>
</feature>
<proteinExistence type="predicted"/>
<feature type="compositionally biased region" description="Low complexity" evidence="1">
    <location>
        <begin position="90"/>
        <end position="114"/>
    </location>
</feature>
<gene>
    <name evidence="2" type="ORF">M9Y10_006363</name>
</gene>
<organism evidence="2 3">
    <name type="scientific">Tritrichomonas musculus</name>
    <dbReference type="NCBI Taxonomy" id="1915356"/>
    <lineage>
        <taxon>Eukaryota</taxon>
        <taxon>Metamonada</taxon>
        <taxon>Parabasalia</taxon>
        <taxon>Tritrichomonadida</taxon>
        <taxon>Tritrichomonadidae</taxon>
        <taxon>Tritrichomonas</taxon>
    </lineage>
</organism>
<dbReference type="PROSITE" id="PS00678">
    <property type="entry name" value="WD_REPEATS_1"/>
    <property type="match status" value="1"/>
</dbReference>
<keyword evidence="3" id="KW-1185">Reference proteome</keyword>
<protein>
    <submittedName>
        <fullName evidence="2">Uncharacterized protein</fullName>
    </submittedName>
</protein>